<name>M5RIA1_9BACT</name>
<dbReference type="AlphaFoldDB" id="M5RIA1"/>
<evidence type="ECO:0000313" key="2">
    <source>
        <dbReference type="EMBL" id="EMI19025.1"/>
    </source>
</evidence>
<keyword evidence="3" id="KW-1185">Reference proteome</keyword>
<gene>
    <name evidence="2" type="ORF">RMSM_04048</name>
</gene>
<organism evidence="2 3">
    <name type="scientific">Rhodopirellula maiorica SM1</name>
    <dbReference type="NCBI Taxonomy" id="1265738"/>
    <lineage>
        <taxon>Bacteria</taxon>
        <taxon>Pseudomonadati</taxon>
        <taxon>Planctomycetota</taxon>
        <taxon>Planctomycetia</taxon>
        <taxon>Pirellulales</taxon>
        <taxon>Pirellulaceae</taxon>
        <taxon>Novipirellula</taxon>
    </lineage>
</organism>
<feature type="region of interest" description="Disordered" evidence="1">
    <location>
        <begin position="1"/>
        <end position="41"/>
    </location>
</feature>
<evidence type="ECO:0000256" key="1">
    <source>
        <dbReference type="SAM" id="MobiDB-lite"/>
    </source>
</evidence>
<dbReference type="EMBL" id="ANOG01000582">
    <property type="protein sequence ID" value="EMI19025.1"/>
    <property type="molecule type" value="Genomic_DNA"/>
</dbReference>
<reference evidence="2 3" key="1">
    <citation type="journal article" date="2013" name="Mar. Genomics">
        <title>Expression of sulfatases in Rhodopirellula baltica and the diversity of sulfatases in the genus Rhodopirellula.</title>
        <authorList>
            <person name="Wegner C.E."/>
            <person name="Richter-Heitmann T."/>
            <person name="Klindworth A."/>
            <person name="Klockow C."/>
            <person name="Richter M."/>
            <person name="Achstetter T."/>
            <person name="Glockner F.O."/>
            <person name="Harder J."/>
        </authorList>
    </citation>
    <scope>NUCLEOTIDE SEQUENCE [LARGE SCALE GENOMIC DNA]</scope>
    <source>
        <strain evidence="2 3">SM1</strain>
    </source>
</reference>
<evidence type="ECO:0000313" key="3">
    <source>
        <dbReference type="Proteomes" id="UP000011991"/>
    </source>
</evidence>
<protein>
    <submittedName>
        <fullName evidence="2">Uncharacterized protein</fullName>
    </submittedName>
</protein>
<dbReference type="Proteomes" id="UP000011991">
    <property type="component" value="Unassembled WGS sequence"/>
</dbReference>
<proteinExistence type="predicted"/>
<accession>M5RIA1</accession>
<sequence length="41" mass="4375">MAIGRGNRYTSTHRADSVPAVSEKKNGSVAATIEPAKDPKY</sequence>
<dbReference type="PATRIC" id="fig|1265738.3.peg.4053"/>
<comment type="caution">
    <text evidence="2">The sequence shown here is derived from an EMBL/GenBank/DDBJ whole genome shotgun (WGS) entry which is preliminary data.</text>
</comment>